<feature type="coiled-coil region" evidence="5">
    <location>
        <begin position="3"/>
        <end position="44"/>
    </location>
</feature>
<evidence type="ECO:0000256" key="5">
    <source>
        <dbReference type="SAM" id="Coils"/>
    </source>
</evidence>
<dbReference type="OrthoDB" id="410307at2759"/>
<dbReference type="PANTHER" id="PTHR46156:SF1">
    <property type="entry name" value="ZINC FINGER CCCH DOMAIN-CONTAINING PROTEIN 3"/>
    <property type="match status" value="1"/>
</dbReference>
<name>A0A9P6WR04_9ASCO</name>
<dbReference type="AlphaFoldDB" id="A0A9P6WR04"/>
<evidence type="ECO:0000256" key="6">
    <source>
        <dbReference type="SAM" id="MobiDB-lite"/>
    </source>
</evidence>
<protein>
    <recommendedName>
        <fullName evidence="7">C3H1-type domain-containing protein</fullName>
    </recommendedName>
</protein>
<comment type="caution">
    <text evidence="8">The sequence shown here is derived from an EMBL/GenBank/DDBJ whole genome shotgun (WGS) entry which is preliminary data.</text>
</comment>
<evidence type="ECO:0000256" key="1">
    <source>
        <dbReference type="ARBA" id="ARBA00022723"/>
    </source>
</evidence>
<sequence>MSLSEEERELQEAMVTLKSQIDQQKELLNRLMDLKRKRIQKETDKAKELKIMISQQKKIEKREIKENNKITKPKHTGHIGSNVDHKQKEISAQLGKLSSLITTGGKTVNKTESIQNGQPLTKFTRKILANRRNYYYKNRKFFHGYKFVLTNDEKKLSIVSTAHELSGVPLQNANMLPVAITLTGKSYIKSAQGDYYLENLSKKYISTISLTFFRNFNINSNMKQHTNINSSLNLINRAKNELKAGTAPTDEPCIFYTKTGNCTNVTCRFKHITGRVSLCPTLQSTKHKCLNKICHYSHEPSQFNSPSCIYFQENNCNNDNCIFTHKKENKFAPICREFSCLGYCSEGFKCKFTHSFECPDLKEYGRCLRGQACTCLHNSNILGSMNNPEKNDNTIQNTEIRNKDNDSVVQIVYDDSNAFSNEETNKSNKGNNINRDDHMNDDYNLNNSDSDDDNVEFIVGPMGQGLGSNSDYVSL</sequence>
<dbReference type="Proteomes" id="UP000697127">
    <property type="component" value="Unassembled WGS sequence"/>
</dbReference>
<evidence type="ECO:0000256" key="4">
    <source>
        <dbReference type="PROSITE-ProRule" id="PRU00723"/>
    </source>
</evidence>
<feature type="zinc finger region" description="C3H1-type" evidence="4">
    <location>
        <begin position="329"/>
        <end position="357"/>
    </location>
</feature>
<feature type="zinc finger region" description="C3H1-type" evidence="4">
    <location>
        <begin position="247"/>
        <end position="274"/>
    </location>
</feature>
<evidence type="ECO:0000313" key="9">
    <source>
        <dbReference type="Proteomes" id="UP000697127"/>
    </source>
</evidence>
<keyword evidence="9" id="KW-1185">Reference proteome</keyword>
<dbReference type="GO" id="GO:0008270">
    <property type="term" value="F:zinc ion binding"/>
    <property type="evidence" value="ECO:0007669"/>
    <property type="project" value="UniProtKB-KW"/>
</dbReference>
<keyword evidence="1 4" id="KW-0479">Metal-binding</keyword>
<organism evidence="8 9">
    <name type="scientific">Pichia californica</name>
    <dbReference type="NCBI Taxonomy" id="460514"/>
    <lineage>
        <taxon>Eukaryota</taxon>
        <taxon>Fungi</taxon>
        <taxon>Dikarya</taxon>
        <taxon>Ascomycota</taxon>
        <taxon>Saccharomycotina</taxon>
        <taxon>Pichiomycetes</taxon>
        <taxon>Pichiales</taxon>
        <taxon>Pichiaceae</taxon>
        <taxon>Pichia</taxon>
    </lineage>
</organism>
<feature type="domain" description="C3H1-type" evidence="7">
    <location>
        <begin position="302"/>
        <end position="328"/>
    </location>
</feature>
<feature type="zinc finger region" description="C3H1-type" evidence="4">
    <location>
        <begin position="302"/>
        <end position="328"/>
    </location>
</feature>
<accession>A0A9P6WR04</accession>
<evidence type="ECO:0000256" key="2">
    <source>
        <dbReference type="ARBA" id="ARBA00022771"/>
    </source>
</evidence>
<evidence type="ECO:0000256" key="3">
    <source>
        <dbReference type="ARBA" id="ARBA00022833"/>
    </source>
</evidence>
<reference evidence="8" key="1">
    <citation type="submission" date="2020-11" db="EMBL/GenBank/DDBJ databases">
        <title>Kefir isolates.</title>
        <authorList>
            <person name="Marcisauskas S."/>
            <person name="Kim Y."/>
            <person name="Blasche S."/>
        </authorList>
    </citation>
    <scope>NUCLEOTIDE SEQUENCE</scope>
    <source>
        <strain evidence="8">Olga-1</strain>
    </source>
</reference>
<feature type="region of interest" description="Disordered" evidence="6">
    <location>
        <begin position="419"/>
        <end position="452"/>
    </location>
</feature>
<feature type="domain" description="C3H1-type" evidence="7">
    <location>
        <begin position="329"/>
        <end position="357"/>
    </location>
</feature>
<evidence type="ECO:0000259" key="7">
    <source>
        <dbReference type="PROSITE" id="PS50103"/>
    </source>
</evidence>
<feature type="compositionally biased region" description="Polar residues" evidence="6">
    <location>
        <begin position="419"/>
        <end position="433"/>
    </location>
</feature>
<dbReference type="SMART" id="SM00356">
    <property type="entry name" value="ZnF_C3H1"/>
    <property type="match status" value="3"/>
</dbReference>
<dbReference type="SUPFAM" id="SSF90229">
    <property type="entry name" value="CCCH zinc finger"/>
    <property type="match status" value="1"/>
</dbReference>
<dbReference type="PANTHER" id="PTHR46156">
    <property type="entry name" value="CCCH ZINGC FINGER"/>
    <property type="match status" value="1"/>
</dbReference>
<dbReference type="GO" id="GO:0005634">
    <property type="term" value="C:nucleus"/>
    <property type="evidence" value="ECO:0007669"/>
    <property type="project" value="TreeGrafter"/>
</dbReference>
<dbReference type="InterPro" id="IPR036855">
    <property type="entry name" value="Znf_CCCH_sf"/>
</dbReference>
<gene>
    <name evidence="8" type="ORF">C6P40_000961</name>
</gene>
<dbReference type="EMBL" id="PUHW01000015">
    <property type="protein sequence ID" value="KAG0690877.1"/>
    <property type="molecule type" value="Genomic_DNA"/>
</dbReference>
<keyword evidence="2 4" id="KW-0863">Zinc-finger</keyword>
<dbReference type="InterPro" id="IPR000571">
    <property type="entry name" value="Znf_CCCH"/>
</dbReference>
<keyword evidence="3 4" id="KW-0862">Zinc</keyword>
<proteinExistence type="predicted"/>
<keyword evidence="5" id="KW-0175">Coiled coil</keyword>
<feature type="domain" description="C3H1-type" evidence="7">
    <location>
        <begin position="247"/>
        <end position="274"/>
    </location>
</feature>
<dbReference type="PROSITE" id="PS50103">
    <property type="entry name" value="ZF_C3H1"/>
    <property type="match status" value="3"/>
</dbReference>
<evidence type="ECO:0000313" key="8">
    <source>
        <dbReference type="EMBL" id="KAG0690877.1"/>
    </source>
</evidence>